<organism evidence="2 3">
    <name type="scientific">Aeromonas bestiarum</name>
    <dbReference type="NCBI Taxonomy" id="105751"/>
    <lineage>
        <taxon>Bacteria</taxon>
        <taxon>Pseudomonadati</taxon>
        <taxon>Pseudomonadota</taxon>
        <taxon>Gammaproteobacteria</taxon>
        <taxon>Aeromonadales</taxon>
        <taxon>Aeromonadaceae</taxon>
        <taxon>Aeromonas</taxon>
    </lineage>
</organism>
<evidence type="ECO:0000256" key="1">
    <source>
        <dbReference type="SAM" id="SignalP"/>
    </source>
</evidence>
<comment type="caution">
    <text evidence="2">The sequence shown here is derived from an EMBL/GenBank/DDBJ whole genome shotgun (WGS) entry which is preliminary data.</text>
</comment>
<accession>A0AAW7HZY2</accession>
<dbReference type="EMBL" id="JAOPLV010000009">
    <property type="protein sequence ID" value="MDM5141466.1"/>
    <property type="molecule type" value="Genomic_DNA"/>
</dbReference>
<evidence type="ECO:0000313" key="3">
    <source>
        <dbReference type="Proteomes" id="UP001168216"/>
    </source>
</evidence>
<proteinExistence type="predicted"/>
<sequence>MKKNLAGFILCTALPFASLASETDYIDMGDVRASSYVTNIEVKMGESDHKTDVKIWTSSGNTYSCQELGTIPSKRVSSFLELSKLSMVLKYSVYGSGNNCNLKISN</sequence>
<protein>
    <submittedName>
        <fullName evidence="2">Uncharacterized protein</fullName>
    </submittedName>
</protein>
<keyword evidence="1" id="KW-0732">Signal</keyword>
<feature type="signal peptide" evidence="1">
    <location>
        <begin position="1"/>
        <end position="20"/>
    </location>
</feature>
<gene>
    <name evidence="2" type="ORF">OB959_16970</name>
</gene>
<name>A0AAW7HZY2_9GAMM</name>
<dbReference type="Proteomes" id="UP001168216">
    <property type="component" value="Unassembled WGS sequence"/>
</dbReference>
<reference evidence="2" key="1">
    <citation type="submission" date="2023-08" db="EMBL/GenBank/DDBJ databases">
        <title>WGS of Aeromonas isolates.</title>
        <authorList>
            <person name="Lee H."/>
        </authorList>
    </citation>
    <scope>NUCLEOTIDE SEQUENCE</scope>
    <source>
        <strain evidence="2">SL22</strain>
    </source>
</reference>
<dbReference type="AlphaFoldDB" id="A0AAW7HZY2"/>
<dbReference type="RefSeq" id="WP_290022537.1">
    <property type="nucleotide sequence ID" value="NZ_JAOPLV010000009.1"/>
</dbReference>
<evidence type="ECO:0000313" key="2">
    <source>
        <dbReference type="EMBL" id="MDM5141466.1"/>
    </source>
</evidence>
<feature type="chain" id="PRO_5043936310" evidence="1">
    <location>
        <begin position="21"/>
        <end position="106"/>
    </location>
</feature>